<evidence type="ECO:0000313" key="1">
    <source>
        <dbReference type="EMBL" id="GGZ80777.1"/>
    </source>
</evidence>
<proteinExistence type="predicted"/>
<dbReference type="RefSeq" id="WP_229879333.1">
    <property type="nucleotide sequence ID" value="NZ_BMWH01000004.1"/>
</dbReference>
<organism evidence="1 2">
    <name type="scientific">Streptomyces echinoruber</name>
    <dbReference type="NCBI Taxonomy" id="68898"/>
    <lineage>
        <taxon>Bacteria</taxon>
        <taxon>Bacillati</taxon>
        <taxon>Actinomycetota</taxon>
        <taxon>Actinomycetes</taxon>
        <taxon>Kitasatosporales</taxon>
        <taxon>Streptomycetaceae</taxon>
        <taxon>Streptomyces</taxon>
    </lineage>
</organism>
<accession>A0A918R1I2</accession>
<dbReference type="Proteomes" id="UP000623010">
    <property type="component" value="Unassembled WGS sequence"/>
</dbReference>
<name>A0A918R1I2_9ACTN</name>
<reference evidence="1" key="2">
    <citation type="submission" date="2020-09" db="EMBL/GenBank/DDBJ databases">
        <authorList>
            <person name="Sun Q."/>
            <person name="Ohkuma M."/>
        </authorList>
    </citation>
    <scope>NUCLEOTIDE SEQUENCE</scope>
    <source>
        <strain evidence="1">JCM 5016</strain>
    </source>
</reference>
<sequence length="277" mass="31589">MTTGTESPAALLERLVSVDWYGDWDVAVSHTRSRALLMREYLRRAALWARELGAEPEWPFFDVTEFLALGLRADARVEDELERFLAGKVPTPSTARTCRGAVRWAVLRQAADKRPGPPGLRDAPDLLHLPDLPDPYEPLLLMYERGGGYSVEEFIDLYGVMIPHGTLESNLRAEPFLTTDPFTLDALDQGAVGRITYYAKIDEGHPRSSPRGIVRRRRVGREATTYDEAFTRNLRWEPTEYLCRCELGHNEVDHVEITEIEAARFIEHVSRRLRRTA</sequence>
<evidence type="ECO:0000313" key="2">
    <source>
        <dbReference type="Proteomes" id="UP000623010"/>
    </source>
</evidence>
<dbReference type="AlphaFoldDB" id="A0A918R1I2"/>
<reference evidence="1" key="1">
    <citation type="journal article" date="2014" name="Int. J. Syst. Evol. Microbiol.">
        <title>Complete genome sequence of Corynebacterium casei LMG S-19264T (=DSM 44701T), isolated from a smear-ripened cheese.</title>
        <authorList>
            <consortium name="US DOE Joint Genome Institute (JGI-PGF)"/>
            <person name="Walter F."/>
            <person name="Albersmeier A."/>
            <person name="Kalinowski J."/>
            <person name="Ruckert C."/>
        </authorList>
    </citation>
    <scope>NUCLEOTIDE SEQUENCE</scope>
    <source>
        <strain evidence="1">JCM 5016</strain>
    </source>
</reference>
<dbReference type="EMBL" id="BMWH01000004">
    <property type="protein sequence ID" value="GGZ80777.1"/>
    <property type="molecule type" value="Genomic_DNA"/>
</dbReference>
<keyword evidence="2" id="KW-1185">Reference proteome</keyword>
<protein>
    <submittedName>
        <fullName evidence="1">Uncharacterized protein</fullName>
    </submittedName>
</protein>
<comment type="caution">
    <text evidence="1">The sequence shown here is derived from an EMBL/GenBank/DDBJ whole genome shotgun (WGS) entry which is preliminary data.</text>
</comment>
<gene>
    <name evidence="1" type="ORF">GCM10010389_18310</name>
</gene>